<dbReference type="InterPro" id="IPR055290">
    <property type="entry name" value="At3g26010-like"/>
</dbReference>
<keyword evidence="4" id="KW-1185">Reference proteome</keyword>
<dbReference type="PANTHER" id="PTHR35546">
    <property type="entry name" value="F-BOX PROTEIN INTERACTION DOMAIN PROTEIN-RELATED"/>
    <property type="match status" value="1"/>
</dbReference>
<dbReference type="PANTHER" id="PTHR35546:SF130">
    <property type="entry name" value="EXPRESSED PROTEIN"/>
    <property type="match status" value="1"/>
</dbReference>
<dbReference type="SUPFAM" id="SSF81383">
    <property type="entry name" value="F-box domain"/>
    <property type="match status" value="1"/>
</dbReference>
<evidence type="ECO:0000313" key="4">
    <source>
        <dbReference type="Proteomes" id="UP000325577"/>
    </source>
</evidence>
<dbReference type="SMART" id="SM00256">
    <property type="entry name" value="FBOX"/>
    <property type="match status" value="1"/>
</dbReference>
<sequence length="369" mass="42749">MARRIRVFVSERKAFRNRNRNSNSNRNKRRPTSSPTADLNDDLLRQIFLCLGAKPLFRFQSVCKHWRSLLSNPLFLLDWKPKTVSGLFFRRFSRFYNPNIKFNFIPIHTENQYNSNSISLCKATLGSLNFANDSNGIKILQACNGLLLCSSTGSIEDDISHIYYVYNPTTKQFTTLPRPRSGGVLGSGPEESRNIIQFKAGVFLNGAIHWPSSSTNRSLYFNVNEELLQTMPMPPTDDNKYPRSIRYFGESRGHLHLIEFYDSSTLQFNIFEMKMDYSEWFVRYHVDLNTVVTVTATPPDFFVLCLLRGEIEEDSALVLYMVGQVISYNLNDKTSNKICDLKLRHSDVAYLKEYKYLIVHQYIETPFQV</sequence>
<dbReference type="EMBL" id="CM018039">
    <property type="protein sequence ID" value="KAA8536820.1"/>
    <property type="molecule type" value="Genomic_DNA"/>
</dbReference>
<evidence type="ECO:0000313" key="3">
    <source>
        <dbReference type="EMBL" id="KAA8536820.1"/>
    </source>
</evidence>
<reference evidence="3 4" key="1">
    <citation type="submission" date="2019-09" db="EMBL/GenBank/DDBJ databases">
        <title>A chromosome-level genome assembly of the Chinese tupelo Nyssa sinensis.</title>
        <authorList>
            <person name="Yang X."/>
            <person name="Kang M."/>
            <person name="Yang Y."/>
            <person name="Xiong H."/>
            <person name="Wang M."/>
            <person name="Zhang Z."/>
            <person name="Wang Z."/>
            <person name="Wu H."/>
            <person name="Ma T."/>
            <person name="Liu J."/>
            <person name="Xi Z."/>
        </authorList>
    </citation>
    <scope>NUCLEOTIDE SEQUENCE [LARGE SCALE GENOMIC DNA]</scope>
    <source>
        <strain evidence="3">J267</strain>
        <tissue evidence="3">Leaf</tissue>
    </source>
</reference>
<organism evidence="3 4">
    <name type="scientific">Nyssa sinensis</name>
    <dbReference type="NCBI Taxonomy" id="561372"/>
    <lineage>
        <taxon>Eukaryota</taxon>
        <taxon>Viridiplantae</taxon>
        <taxon>Streptophyta</taxon>
        <taxon>Embryophyta</taxon>
        <taxon>Tracheophyta</taxon>
        <taxon>Spermatophyta</taxon>
        <taxon>Magnoliopsida</taxon>
        <taxon>eudicotyledons</taxon>
        <taxon>Gunneridae</taxon>
        <taxon>Pentapetalae</taxon>
        <taxon>asterids</taxon>
        <taxon>Cornales</taxon>
        <taxon>Nyssaceae</taxon>
        <taxon>Nyssa</taxon>
    </lineage>
</organism>
<evidence type="ECO:0000259" key="2">
    <source>
        <dbReference type="PROSITE" id="PS50181"/>
    </source>
</evidence>
<feature type="domain" description="F-box" evidence="2">
    <location>
        <begin position="33"/>
        <end position="82"/>
    </location>
</feature>
<dbReference type="OrthoDB" id="1848451at2759"/>
<feature type="region of interest" description="Disordered" evidence="1">
    <location>
        <begin position="18"/>
        <end position="37"/>
    </location>
</feature>
<dbReference type="Gene3D" id="1.20.1280.50">
    <property type="match status" value="1"/>
</dbReference>
<name>A0A5J5B2N4_9ASTE</name>
<protein>
    <recommendedName>
        <fullName evidence="2">F-box domain-containing protein</fullName>
    </recommendedName>
</protein>
<dbReference type="PROSITE" id="PS50181">
    <property type="entry name" value="FBOX"/>
    <property type="match status" value="1"/>
</dbReference>
<proteinExistence type="predicted"/>
<evidence type="ECO:0000256" key="1">
    <source>
        <dbReference type="SAM" id="MobiDB-lite"/>
    </source>
</evidence>
<dbReference type="Proteomes" id="UP000325577">
    <property type="component" value="Linkage Group LG16"/>
</dbReference>
<dbReference type="InterPro" id="IPR001810">
    <property type="entry name" value="F-box_dom"/>
</dbReference>
<gene>
    <name evidence="3" type="ORF">F0562_029298</name>
</gene>
<dbReference type="AlphaFoldDB" id="A0A5J5B2N4"/>
<dbReference type="InterPro" id="IPR036047">
    <property type="entry name" value="F-box-like_dom_sf"/>
</dbReference>
<dbReference type="Pfam" id="PF00646">
    <property type="entry name" value="F-box"/>
    <property type="match status" value="1"/>
</dbReference>
<accession>A0A5J5B2N4</accession>